<proteinExistence type="inferred from homology"/>
<keyword evidence="8" id="KW-0411">Iron-sulfur</keyword>
<dbReference type="AlphaFoldDB" id="K6PLM1"/>
<dbReference type="EC" id="2.8.1.7" evidence="3"/>
<gene>
    <name evidence="12" type="ORF">ThesuDRAFT_00016</name>
</gene>
<dbReference type="PIRSF" id="PIRSF005572">
    <property type="entry name" value="NifS"/>
    <property type="match status" value="1"/>
</dbReference>
<comment type="similarity">
    <text evidence="2">Belongs to the class-V pyridoxal-phosphate-dependent aminotransferase family. NifS/IscS subfamily.</text>
</comment>
<accession>K6PLM1</accession>
<evidence type="ECO:0000313" key="12">
    <source>
        <dbReference type="EMBL" id="EKP93772.1"/>
    </source>
</evidence>
<keyword evidence="6" id="KW-0663">Pyridoxal phosphate</keyword>
<comment type="cofactor">
    <cofactor evidence="1 10">
        <name>pyridoxal 5'-phosphate</name>
        <dbReference type="ChEBI" id="CHEBI:597326"/>
    </cofactor>
</comment>
<evidence type="ECO:0000256" key="8">
    <source>
        <dbReference type="ARBA" id="ARBA00023014"/>
    </source>
</evidence>
<dbReference type="OrthoDB" id="9808002at2"/>
<evidence type="ECO:0000256" key="2">
    <source>
        <dbReference type="ARBA" id="ARBA00006490"/>
    </source>
</evidence>
<dbReference type="RefSeq" id="WP_006904718.1">
    <property type="nucleotide sequence ID" value="NZ_JH976536.1"/>
</dbReference>
<dbReference type="PANTHER" id="PTHR11601">
    <property type="entry name" value="CYSTEINE DESULFURYLASE FAMILY MEMBER"/>
    <property type="match status" value="1"/>
</dbReference>
<keyword evidence="7" id="KW-0408">Iron</keyword>
<keyword evidence="5" id="KW-0479">Metal-binding</keyword>
<keyword evidence="4" id="KW-0808">Transferase</keyword>
<dbReference type="Pfam" id="PF00266">
    <property type="entry name" value="Aminotran_5"/>
    <property type="match status" value="1"/>
</dbReference>
<dbReference type="InterPro" id="IPR015421">
    <property type="entry name" value="PyrdxlP-dep_Trfase_major"/>
</dbReference>
<evidence type="ECO:0000256" key="5">
    <source>
        <dbReference type="ARBA" id="ARBA00022723"/>
    </source>
</evidence>
<evidence type="ECO:0000256" key="10">
    <source>
        <dbReference type="RuleBase" id="RU004504"/>
    </source>
</evidence>
<dbReference type="FunFam" id="3.40.640.10:FF:000084">
    <property type="entry name" value="IscS-like cysteine desulfurase"/>
    <property type="match status" value="1"/>
</dbReference>
<comment type="catalytic activity">
    <reaction evidence="9">
        <text>(sulfur carrier)-H + L-cysteine = (sulfur carrier)-SH + L-alanine</text>
        <dbReference type="Rhea" id="RHEA:43892"/>
        <dbReference type="Rhea" id="RHEA-COMP:14737"/>
        <dbReference type="Rhea" id="RHEA-COMP:14739"/>
        <dbReference type="ChEBI" id="CHEBI:29917"/>
        <dbReference type="ChEBI" id="CHEBI:35235"/>
        <dbReference type="ChEBI" id="CHEBI:57972"/>
        <dbReference type="ChEBI" id="CHEBI:64428"/>
        <dbReference type="EC" id="2.8.1.7"/>
    </reaction>
</comment>
<dbReference type="NCBIfam" id="NF002806">
    <property type="entry name" value="PRK02948.1"/>
    <property type="match status" value="1"/>
</dbReference>
<reference evidence="12" key="1">
    <citation type="submission" date="2010-10" db="EMBL/GenBank/DDBJ databases">
        <authorList>
            <consortium name="US DOE Joint Genome Institute (JGI-PGF)"/>
            <person name="Lucas S."/>
            <person name="Copeland A."/>
            <person name="Lapidus A."/>
            <person name="Bruce D."/>
            <person name="Goodwin L."/>
            <person name="Pitluck S."/>
            <person name="Kyrpides N."/>
            <person name="Mavromatis K."/>
            <person name="Detter J.C."/>
            <person name="Han C."/>
            <person name="Land M."/>
            <person name="Hauser L."/>
            <person name="Markowitz V."/>
            <person name="Cheng J.-F."/>
            <person name="Hugenholtz P."/>
            <person name="Woyke T."/>
            <person name="Wu D."/>
            <person name="Pukall R."/>
            <person name="Wahrenburg C."/>
            <person name="Brambilla E."/>
            <person name="Klenk H.-P."/>
            <person name="Eisen J.A."/>
        </authorList>
    </citation>
    <scope>NUCLEOTIDE SEQUENCE [LARGE SCALE GENOMIC DNA]</scope>
    <source>
        <strain evidence="12">DSM 13965</strain>
    </source>
</reference>
<dbReference type="InterPro" id="IPR015422">
    <property type="entry name" value="PyrdxlP-dep_Trfase_small"/>
</dbReference>
<evidence type="ECO:0000256" key="4">
    <source>
        <dbReference type="ARBA" id="ARBA00022679"/>
    </source>
</evidence>
<dbReference type="InterPro" id="IPR020578">
    <property type="entry name" value="Aminotrans_V_PyrdxlP_BS"/>
</dbReference>
<dbReference type="Proteomes" id="UP000005710">
    <property type="component" value="Unassembled WGS sequence"/>
</dbReference>
<dbReference type="EMBL" id="AENY02000004">
    <property type="protein sequence ID" value="EKP93772.1"/>
    <property type="molecule type" value="Genomic_DNA"/>
</dbReference>
<dbReference type="Gene3D" id="3.40.640.10">
    <property type="entry name" value="Type I PLP-dependent aspartate aminotransferase-like (Major domain)"/>
    <property type="match status" value="1"/>
</dbReference>
<dbReference type="Gene3D" id="1.10.260.50">
    <property type="match status" value="1"/>
</dbReference>
<dbReference type="PANTHER" id="PTHR11601:SF34">
    <property type="entry name" value="CYSTEINE DESULFURASE"/>
    <property type="match status" value="1"/>
</dbReference>
<dbReference type="SUPFAM" id="SSF53383">
    <property type="entry name" value="PLP-dependent transferases"/>
    <property type="match status" value="1"/>
</dbReference>
<dbReference type="GO" id="GO:0046872">
    <property type="term" value="F:metal ion binding"/>
    <property type="evidence" value="ECO:0007669"/>
    <property type="project" value="UniProtKB-KW"/>
</dbReference>
<evidence type="ECO:0000256" key="3">
    <source>
        <dbReference type="ARBA" id="ARBA00012239"/>
    </source>
</evidence>
<dbReference type="InterPro" id="IPR015424">
    <property type="entry name" value="PyrdxlP-dep_Trfase"/>
</dbReference>
<dbReference type="HOGENOM" id="CLU_003433_0_0_9"/>
<evidence type="ECO:0000256" key="9">
    <source>
        <dbReference type="ARBA" id="ARBA00050776"/>
    </source>
</evidence>
<evidence type="ECO:0000259" key="11">
    <source>
        <dbReference type="Pfam" id="PF00266"/>
    </source>
</evidence>
<reference evidence="12" key="2">
    <citation type="submission" date="2012-10" db="EMBL/GenBank/DDBJ databases">
        <title>Improved high-quality draft of Thermaerobacter subterraneus C21, DSM 13965.</title>
        <authorList>
            <consortium name="DOE Joint Genome Institute"/>
            <person name="Eisen J."/>
            <person name="Huntemann M."/>
            <person name="Wei C.-L."/>
            <person name="Han J."/>
            <person name="Detter J.C."/>
            <person name="Han C."/>
            <person name="Tapia R."/>
            <person name="Chen A."/>
            <person name="Kyrpides N."/>
            <person name="Mavromatis K."/>
            <person name="Markowitz V."/>
            <person name="Szeto E."/>
            <person name="Ivanova N."/>
            <person name="Mikhailova N."/>
            <person name="Ovchinnikova G."/>
            <person name="Pagani I."/>
            <person name="Pati A."/>
            <person name="Goodwin L."/>
            <person name="Nordberg H.P."/>
            <person name="Cantor M.N."/>
            <person name="Hua S.X."/>
            <person name="Woyke T."/>
            <person name="Eisen J."/>
            <person name="Klenk H.-P."/>
        </authorList>
    </citation>
    <scope>NUCLEOTIDE SEQUENCE [LARGE SCALE GENOMIC DNA]</scope>
    <source>
        <strain evidence="12">DSM 13965</strain>
    </source>
</reference>
<dbReference type="PROSITE" id="PS00595">
    <property type="entry name" value="AA_TRANSFER_CLASS_5"/>
    <property type="match status" value="1"/>
</dbReference>
<comment type="caution">
    <text evidence="12">The sequence shown here is derived from an EMBL/GenBank/DDBJ whole genome shotgun (WGS) entry which is preliminary data.</text>
</comment>
<dbReference type="GO" id="GO:0031071">
    <property type="term" value="F:cysteine desulfurase activity"/>
    <property type="evidence" value="ECO:0007669"/>
    <property type="project" value="UniProtKB-EC"/>
</dbReference>
<evidence type="ECO:0000313" key="13">
    <source>
        <dbReference type="Proteomes" id="UP000005710"/>
    </source>
</evidence>
<protein>
    <recommendedName>
        <fullName evidence="3">cysteine desulfurase</fullName>
        <ecNumber evidence="3">2.8.1.7</ecNumber>
    </recommendedName>
</protein>
<organism evidence="12 13">
    <name type="scientific">Thermaerobacter subterraneus DSM 13965</name>
    <dbReference type="NCBI Taxonomy" id="867903"/>
    <lineage>
        <taxon>Bacteria</taxon>
        <taxon>Bacillati</taxon>
        <taxon>Bacillota</taxon>
        <taxon>Clostridia</taxon>
        <taxon>Eubacteriales</taxon>
        <taxon>Clostridiales Family XVII. Incertae Sedis</taxon>
        <taxon>Thermaerobacter</taxon>
    </lineage>
</organism>
<feature type="domain" description="Aminotransferase class V" evidence="11">
    <location>
        <begin position="5"/>
        <end position="367"/>
    </location>
</feature>
<dbReference type="InterPro" id="IPR000192">
    <property type="entry name" value="Aminotrans_V_dom"/>
</dbReference>
<dbReference type="eggNOG" id="COG1104">
    <property type="taxonomic scope" value="Bacteria"/>
</dbReference>
<dbReference type="STRING" id="867903.ThesuDRAFT_00016"/>
<keyword evidence="13" id="KW-1185">Reference proteome</keyword>
<sequence length="390" mass="40798">MTRRVYMDHAATTPVRPEVQQRMFEVLAEAWGNPSSLHYAGRAARAVLDEARAQVASLLHCRPREIIFTSGGTEADNLALKGVALAHAGRGRHIVTTAIEHHAVLHACAALERQGFAVTYVPVDGQGRVDPEQVLAALRPDTILVSVMLVNNEVGTIQPVAEIARAARARGVLVHTDAVQAAGVLPLDVEVLGVDLLSLSAHKIGGPKGAGALYVRAGTQLLPLLDGGGQERRLRAGTENTAAIAGFGLAAELAAREREGKAARLAALQRRLEEGIVARIPGARIHGAGAPRAPHISSIGLPGVTADTVLIQLDLEGIAASSGAACSAGTPEPSHVLQAMGLPEREAFSAIRLSLGDGTSEEDVDRVLEVLPRVVERARRAQGLGLVAGR</sequence>
<evidence type="ECO:0000256" key="7">
    <source>
        <dbReference type="ARBA" id="ARBA00023004"/>
    </source>
</evidence>
<dbReference type="Gene3D" id="3.90.1150.10">
    <property type="entry name" value="Aspartate Aminotransferase, domain 1"/>
    <property type="match status" value="1"/>
</dbReference>
<dbReference type="InterPro" id="IPR016454">
    <property type="entry name" value="Cysteine_dSase"/>
</dbReference>
<name>K6PLM1_9FIRM</name>
<evidence type="ECO:0000256" key="6">
    <source>
        <dbReference type="ARBA" id="ARBA00022898"/>
    </source>
</evidence>
<evidence type="ECO:0000256" key="1">
    <source>
        <dbReference type="ARBA" id="ARBA00001933"/>
    </source>
</evidence>
<dbReference type="GO" id="GO:0051536">
    <property type="term" value="F:iron-sulfur cluster binding"/>
    <property type="evidence" value="ECO:0007669"/>
    <property type="project" value="UniProtKB-KW"/>
</dbReference>